<dbReference type="AlphaFoldDB" id="A0A933W282"/>
<evidence type="ECO:0000256" key="2">
    <source>
        <dbReference type="ARBA" id="ARBA00022825"/>
    </source>
</evidence>
<dbReference type="SUPFAM" id="SSF82171">
    <property type="entry name" value="DPP6 N-terminal domain-like"/>
    <property type="match status" value="1"/>
</dbReference>
<feature type="domain" description="Peptidase S9 prolyl oligopeptidase catalytic" evidence="4">
    <location>
        <begin position="449"/>
        <end position="651"/>
    </location>
</feature>
<proteinExistence type="predicted"/>
<dbReference type="InterPro" id="IPR011659">
    <property type="entry name" value="WD40"/>
</dbReference>
<keyword evidence="1" id="KW-0378">Hydrolase</keyword>
<dbReference type="EMBL" id="JACRIW010000031">
    <property type="protein sequence ID" value="MBI5168583.1"/>
    <property type="molecule type" value="Genomic_DNA"/>
</dbReference>
<dbReference type="InterPro" id="IPR001375">
    <property type="entry name" value="Peptidase_S9_cat"/>
</dbReference>
<dbReference type="InterPro" id="IPR029058">
    <property type="entry name" value="AB_hydrolase_fold"/>
</dbReference>
<evidence type="ECO:0000256" key="3">
    <source>
        <dbReference type="SAM" id="SignalP"/>
    </source>
</evidence>
<name>A0A933W282_UNCEI</name>
<dbReference type="GO" id="GO:0006508">
    <property type="term" value="P:proteolysis"/>
    <property type="evidence" value="ECO:0007669"/>
    <property type="project" value="InterPro"/>
</dbReference>
<dbReference type="InterPro" id="IPR011042">
    <property type="entry name" value="6-blade_b-propeller_TolB-like"/>
</dbReference>
<dbReference type="Gene3D" id="2.120.10.30">
    <property type="entry name" value="TolB, C-terminal domain"/>
    <property type="match status" value="2"/>
</dbReference>
<dbReference type="PANTHER" id="PTHR42776:SF27">
    <property type="entry name" value="DIPEPTIDYL PEPTIDASE FAMILY MEMBER 6"/>
    <property type="match status" value="1"/>
</dbReference>
<protein>
    <submittedName>
        <fullName evidence="5">S9 family peptidase</fullName>
    </submittedName>
</protein>
<keyword evidence="2" id="KW-0720">Serine protease</keyword>
<feature type="signal peptide" evidence="3">
    <location>
        <begin position="1"/>
        <end position="23"/>
    </location>
</feature>
<sequence length="652" mass="71768">MRRLSLALFAALAGSFAVTAAHAAPFTLEHVLTLRSFQNLTWSADGSRLAFVVSQPDTAENTTQQDVWMWDARTNRARQLTRFAKNDYAPQFSAGGDTIAFLSARGGGDDVKPAIWFLPLDGGEPFAFGHYPESVGEIAWSPDGRSIAFTMLDTLSKQVREWRKKKWDHVVEDEQLQFNHLWVVDVATGRQKRLTSGAYHVSNPRWSPDSRSIAVITNPTGRVDDGNLSDLAIVNASNGYLRALGVLASNHVAWSPDGRWVAWAGTTDRTKYVEKTDLWVALAAPATPAAGTPRNLTAQFDEDAYAPVFSAGSDTLFFHAAIRTSSVVAAVPVAGGAVALGTDRRAEATPMVAARSRVAWVQSTSEAPPEIWIADHPGLGGRAGTSLNAAVSKLTLAPTRVVRWTSTDGVEVEGLLVRPVTAWEHVPMKTLVLLHGGPYTTRYGLGFQPYAQYFAARGYQVFLPNFRSSGGYGTAFMVRERADWGGQDWRDVSTGLDSLVKWKLADGERLASMGHSYGGYLTAWAITQTQRFDAAIVSAGATDLAALWGQSDTHRYRAYEFGGEPWKTFDEWRASSPLAYVQNVKTPTLVLNGEADPRIPYPQAQVTYQSLKALGVPTEFVHYPREPHGLREPRHRADWLDRMGDWLDRWVK</sequence>
<gene>
    <name evidence="5" type="ORF">HZA61_03755</name>
</gene>
<reference evidence="5" key="1">
    <citation type="submission" date="2020-07" db="EMBL/GenBank/DDBJ databases">
        <title>Huge and variable diversity of episymbiotic CPR bacteria and DPANN archaea in groundwater ecosystems.</title>
        <authorList>
            <person name="He C.Y."/>
            <person name="Keren R."/>
            <person name="Whittaker M."/>
            <person name="Farag I.F."/>
            <person name="Doudna J."/>
            <person name="Cate J.H.D."/>
            <person name="Banfield J.F."/>
        </authorList>
    </citation>
    <scope>NUCLEOTIDE SEQUENCE</scope>
    <source>
        <strain evidence="5">NC_groundwater_1813_Pr3_B-0.1um_71_17</strain>
    </source>
</reference>
<keyword evidence="3" id="KW-0732">Signal</keyword>
<evidence type="ECO:0000313" key="5">
    <source>
        <dbReference type="EMBL" id="MBI5168583.1"/>
    </source>
</evidence>
<dbReference type="PANTHER" id="PTHR42776">
    <property type="entry name" value="SERINE PEPTIDASE S9 FAMILY MEMBER"/>
    <property type="match status" value="1"/>
</dbReference>
<feature type="chain" id="PRO_5037043517" evidence="3">
    <location>
        <begin position="24"/>
        <end position="652"/>
    </location>
</feature>
<evidence type="ECO:0000256" key="1">
    <source>
        <dbReference type="ARBA" id="ARBA00022801"/>
    </source>
</evidence>
<evidence type="ECO:0000259" key="4">
    <source>
        <dbReference type="Pfam" id="PF00326"/>
    </source>
</evidence>
<dbReference type="Pfam" id="PF07676">
    <property type="entry name" value="PD40"/>
    <property type="match status" value="5"/>
</dbReference>
<dbReference type="Gene3D" id="3.40.50.1820">
    <property type="entry name" value="alpha/beta hydrolase"/>
    <property type="match status" value="1"/>
</dbReference>
<keyword evidence="2" id="KW-0645">Protease</keyword>
<dbReference type="GO" id="GO:0004252">
    <property type="term" value="F:serine-type endopeptidase activity"/>
    <property type="evidence" value="ECO:0007669"/>
    <property type="project" value="TreeGrafter"/>
</dbReference>
<accession>A0A933W282</accession>
<comment type="caution">
    <text evidence="5">The sequence shown here is derived from an EMBL/GenBank/DDBJ whole genome shotgun (WGS) entry which is preliminary data.</text>
</comment>
<evidence type="ECO:0000313" key="6">
    <source>
        <dbReference type="Proteomes" id="UP000696931"/>
    </source>
</evidence>
<dbReference type="Proteomes" id="UP000696931">
    <property type="component" value="Unassembled WGS sequence"/>
</dbReference>
<dbReference type="SUPFAM" id="SSF53474">
    <property type="entry name" value="alpha/beta-Hydrolases"/>
    <property type="match status" value="1"/>
</dbReference>
<dbReference type="Pfam" id="PF00326">
    <property type="entry name" value="Peptidase_S9"/>
    <property type="match status" value="1"/>
</dbReference>
<organism evidence="5 6">
    <name type="scientific">Eiseniibacteriota bacterium</name>
    <dbReference type="NCBI Taxonomy" id="2212470"/>
    <lineage>
        <taxon>Bacteria</taxon>
        <taxon>Candidatus Eiseniibacteriota</taxon>
    </lineage>
</organism>